<dbReference type="EMBL" id="JAUSWN010000001">
    <property type="protein sequence ID" value="MDQ0478493.1"/>
    <property type="molecule type" value="Genomic_DNA"/>
</dbReference>
<organism evidence="1 2">
    <name type="scientific">Hathewaya limosa</name>
    <name type="common">Clostridium limosum</name>
    <dbReference type="NCBI Taxonomy" id="1536"/>
    <lineage>
        <taxon>Bacteria</taxon>
        <taxon>Bacillati</taxon>
        <taxon>Bacillota</taxon>
        <taxon>Clostridia</taxon>
        <taxon>Eubacteriales</taxon>
        <taxon>Clostridiaceae</taxon>
        <taxon>Hathewaya</taxon>
    </lineage>
</organism>
<sequence>MEEDIESLVNKITEILKEFLKIIKKDKRR</sequence>
<gene>
    <name evidence="1" type="ORF">QOZ93_000194</name>
</gene>
<protein>
    <submittedName>
        <fullName evidence="1">Uncharacterized protein</fullName>
    </submittedName>
</protein>
<proteinExistence type="predicted"/>
<name>A0ABU0JQP2_HATLI</name>
<comment type="caution">
    <text evidence="1">The sequence shown here is derived from an EMBL/GenBank/DDBJ whole genome shotgun (WGS) entry which is preliminary data.</text>
</comment>
<keyword evidence="2" id="KW-1185">Reference proteome</keyword>
<reference evidence="1 2" key="1">
    <citation type="submission" date="2023-07" db="EMBL/GenBank/DDBJ databases">
        <title>Genomic Encyclopedia of Type Strains, Phase IV (KMG-IV): sequencing the most valuable type-strain genomes for metagenomic binning, comparative biology and taxonomic classification.</title>
        <authorList>
            <person name="Goeker M."/>
        </authorList>
    </citation>
    <scope>NUCLEOTIDE SEQUENCE [LARGE SCALE GENOMIC DNA]</scope>
    <source>
        <strain evidence="1 2">DSM 1400</strain>
    </source>
</reference>
<accession>A0ABU0JQP2</accession>
<dbReference type="Proteomes" id="UP001224418">
    <property type="component" value="Unassembled WGS sequence"/>
</dbReference>
<evidence type="ECO:0000313" key="1">
    <source>
        <dbReference type="EMBL" id="MDQ0478493.1"/>
    </source>
</evidence>
<evidence type="ECO:0000313" key="2">
    <source>
        <dbReference type="Proteomes" id="UP001224418"/>
    </source>
</evidence>